<dbReference type="AlphaFoldDB" id="A0A4R6S3X3"/>
<sequence>MIGAPGRPLALLVVRDGEPPLGADEAVAEAAGAALVVGSGPSATGLVSARRLWLAETGSFAPGALAAALSRLTTCGPIILPASPDGRDLAPRLAAVLGRPLLANAVRVHDHGAEVTRWGGQVTVDLTAAGPFVATLVPGVRGSDPVGAPPAVEHVDIKVERGDDVEVLETLEADPATADLAEAPRILGAGAGLGSRGHTALLGKVAAALGASLGATRVVTDAGWAPYERQIGTTGVAVDPELYVAFGVSGAAQHLGGLGSPRAVVSVNTDPSCPMTAMADLGIVTDAPGLLDELAERLGVERD</sequence>
<dbReference type="NCBIfam" id="NF038209">
    <property type="entry name" value="mft_etfA"/>
    <property type="match status" value="1"/>
</dbReference>
<name>A0A4R6S3X3_LABRH</name>
<protein>
    <submittedName>
        <fullName evidence="6">Electron transfer flavoprotein alpha subunit apoprotein</fullName>
    </submittedName>
</protein>
<comment type="cofactor">
    <cofactor evidence="1">
        <name>FAD</name>
        <dbReference type="ChEBI" id="CHEBI:57692"/>
    </cofactor>
</comment>
<dbReference type="InterPro" id="IPR014730">
    <property type="entry name" value="ETF_a/b_N"/>
</dbReference>
<dbReference type="InterPro" id="IPR001308">
    <property type="entry name" value="ETF_a/FixB"/>
</dbReference>
<comment type="caution">
    <text evidence="6">The sequence shown here is derived from an EMBL/GenBank/DDBJ whole genome shotgun (WGS) entry which is preliminary data.</text>
</comment>
<dbReference type="GO" id="GO:0033539">
    <property type="term" value="P:fatty acid beta-oxidation using acyl-CoA dehydrogenase"/>
    <property type="evidence" value="ECO:0007669"/>
    <property type="project" value="TreeGrafter"/>
</dbReference>
<dbReference type="InterPro" id="IPR014731">
    <property type="entry name" value="ETF_asu_C"/>
</dbReference>
<dbReference type="PANTHER" id="PTHR43153:SF1">
    <property type="entry name" value="ELECTRON TRANSFER FLAVOPROTEIN SUBUNIT ALPHA, MITOCHONDRIAL"/>
    <property type="match status" value="1"/>
</dbReference>
<evidence type="ECO:0000259" key="5">
    <source>
        <dbReference type="SMART" id="SM00893"/>
    </source>
</evidence>
<feature type="domain" description="Electron transfer flavoprotein alpha/beta-subunit N-terminal" evidence="5">
    <location>
        <begin position="10"/>
        <end position="175"/>
    </location>
</feature>
<dbReference type="Pfam" id="PF01012">
    <property type="entry name" value="ETF"/>
    <property type="match status" value="1"/>
</dbReference>
<evidence type="ECO:0000313" key="6">
    <source>
        <dbReference type="EMBL" id="TDP93983.1"/>
    </source>
</evidence>
<dbReference type="InterPro" id="IPR029035">
    <property type="entry name" value="DHS-like_NAD/FAD-binding_dom"/>
</dbReference>
<dbReference type="Pfam" id="PF00766">
    <property type="entry name" value="ETF_alpha"/>
    <property type="match status" value="1"/>
</dbReference>
<dbReference type="PANTHER" id="PTHR43153">
    <property type="entry name" value="ELECTRON TRANSFER FLAVOPROTEIN ALPHA"/>
    <property type="match status" value="1"/>
</dbReference>
<evidence type="ECO:0000256" key="4">
    <source>
        <dbReference type="ARBA" id="ARBA00025649"/>
    </source>
</evidence>
<dbReference type="SMART" id="SM00893">
    <property type="entry name" value="ETF"/>
    <property type="match status" value="1"/>
</dbReference>
<evidence type="ECO:0000256" key="3">
    <source>
        <dbReference type="ARBA" id="ARBA00011355"/>
    </source>
</evidence>
<evidence type="ECO:0000313" key="7">
    <source>
        <dbReference type="Proteomes" id="UP000295444"/>
    </source>
</evidence>
<dbReference type="Proteomes" id="UP000295444">
    <property type="component" value="Unassembled WGS sequence"/>
</dbReference>
<proteinExistence type="inferred from homology"/>
<gene>
    <name evidence="6" type="ORF">EV186_106377</name>
</gene>
<dbReference type="SUPFAM" id="SSF52467">
    <property type="entry name" value="DHS-like NAD/FAD-binding domain"/>
    <property type="match status" value="1"/>
</dbReference>
<dbReference type="Gene3D" id="3.40.50.1220">
    <property type="entry name" value="TPP-binding domain"/>
    <property type="match status" value="1"/>
</dbReference>
<dbReference type="EMBL" id="SNXZ01000006">
    <property type="protein sequence ID" value="TDP93983.1"/>
    <property type="molecule type" value="Genomic_DNA"/>
</dbReference>
<evidence type="ECO:0000256" key="2">
    <source>
        <dbReference type="ARBA" id="ARBA00005817"/>
    </source>
</evidence>
<accession>A0A4R6S3X3</accession>
<dbReference type="RefSeq" id="WP_243754372.1">
    <property type="nucleotide sequence ID" value="NZ_SNXZ01000006.1"/>
</dbReference>
<comment type="subunit">
    <text evidence="3">Heterodimer of an alpha and a beta subunit.</text>
</comment>
<organism evidence="6 7">
    <name type="scientific">Labedaea rhizosphaerae</name>
    <dbReference type="NCBI Taxonomy" id="598644"/>
    <lineage>
        <taxon>Bacteria</taxon>
        <taxon>Bacillati</taxon>
        <taxon>Actinomycetota</taxon>
        <taxon>Actinomycetes</taxon>
        <taxon>Pseudonocardiales</taxon>
        <taxon>Pseudonocardiaceae</taxon>
        <taxon>Labedaea</taxon>
    </lineage>
</organism>
<comment type="function">
    <text evidence="4">The electron transfer flavoprotein serves as a specific electron acceptor for other dehydrogenases. It transfers the electrons to the main respiratory chain via ETF-ubiquinone oxidoreductase (ETF dehydrogenase).</text>
</comment>
<dbReference type="GO" id="GO:0050660">
    <property type="term" value="F:flavin adenine dinucleotide binding"/>
    <property type="evidence" value="ECO:0007669"/>
    <property type="project" value="InterPro"/>
</dbReference>
<comment type="similarity">
    <text evidence="2">Belongs to the ETF alpha-subunit/FixB family.</text>
</comment>
<evidence type="ECO:0000256" key="1">
    <source>
        <dbReference type="ARBA" id="ARBA00001974"/>
    </source>
</evidence>
<dbReference type="GO" id="GO:0009055">
    <property type="term" value="F:electron transfer activity"/>
    <property type="evidence" value="ECO:0007669"/>
    <property type="project" value="InterPro"/>
</dbReference>
<keyword evidence="7" id="KW-1185">Reference proteome</keyword>
<dbReference type="Gene3D" id="3.40.50.620">
    <property type="entry name" value="HUPs"/>
    <property type="match status" value="1"/>
</dbReference>
<dbReference type="InterPro" id="IPR014729">
    <property type="entry name" value="Rossmann-like_a/b/a_fold"/>
</dbReference>
<dbReference type="SUPFAM" id="SSF52402">
    <property type="entry name" value="Adenine nucleotide alpha hydrolases-like"/>
    <property type="match status" value="1"/>
</dbReference>
<reference evidence="6 7" key="1">
    <citation type="submission" date="2019-03" db="EMBL/GenBank/DDBJ databases">
        <title>Genomic Encyclopedia of Type Strains, Phase IV (KMG-IV): sequencing the most valuable type-strain genomes for metagenomic binning, comparative biology and taxonomic classification.</title>
        <authorList>
            <person name="Goeker M."/>
        </authorList>
    </citation>
    <scope>NUCLEOTIDE SEQUENCE [LARGE SCALE GENOMIC DNA]</scope>
    <source>
        <strain evidence="6 7">DSM 45361</strain>
    </source>
</reference>